<reference evidence="1 2" key="1">
    <citation type="journal article" date="2024" name="G3 (Bethesda)">
        <title>Genome assembly of Hibiscus sabdariffa L. provides insights into metabolisms of medicinal natural products.</title>
        <authorList>
            <person name="Kim T."/>
        </authorList>
    </citation>
    <scope>NUCLEOTIDE SEQUENCE [LARGE SCALE GENOMIC DNA]</scope>
    <source>
        <strain evidence="1">TK-2024</strain>
        <tissue evidence="1">Old leaves</tissue>
    </source>
</reference>
<dbReference type="Proteomes" id="UP001396334">
    <property type="component" value="Unassembled WGS sequence"/>
</dbReference>
<name>A0ABR2SL03_9ROSI</name>
<sequence length="99" mass="10226">MKQAQGKQQQSGNKHPKTIATVFTTASSFGVAGSSSLVPPFQQSRLQPAGSSAALFGLAGALLGSSVTPNPAASHLYSYGQPLTNHAYGLPVPPQYHPH</sequence>
<organism evidence="1 2">
    <name type="scientific">Hibiscus sabdariffa</name>
    <name type="common">roselle</name>
    <dbReference type="NCBI Taxonomy" id="183260"/>
    <lineage>
        <taxon>Eukaryota</taxon>
        <taxon>Viridiplantae</taxon>
        <taxon>Streptophyta</taxon>
        <taxon>Embryophyta</taxon>
        <taxon>Tracheophyta</taxon>
        <taxon>Spermatophyta</taxon>
        <taxon>Magnoliopsida</taxon>
        <taxon>eudicotyledons</taxon>
        <taxon>Gunneridae</taxon>
        <taxon>Pentapetalae</taxon>
        <taxon>rosids</taxon>
        <taxon>malvids</taxon>
        <taxon>Malvales</taxon>
        <taxon>Malvaceae</taxon>
        <taxon>Malvoideae</taxon>
        <taxon>Hibiscus</taxon>
    </lineage>
</organism>
<dbReference type="EMBL" id="JBBPBN010000013">
    <property type="protein sequence ID" value="KAK9025938.1"/>
    <property type="molecule type" value="Genomic_DNA"/>
</dbReference>
<proteinExistence type="predicted"/>
<evidence type="ECO:0000313" key="2">
    <source>
        <dbReference type="Proteomes" id="UP001396334"/>
    </source>
</evidence>
<gene>
    <name evidence="1" type="ORF">V6N11_038791</name>
</gene>
<comment type="caution">
    <text evidence="1">The sequence shown here is derived from an EMBL/GenBank/DDBJ whole genome shotgun (WGS) entry which is preliminary data.</text>
</comment>
<evidence type="ECO:0000313" key="1">
    <source>
        <dbReference type="EMBL" id="KAK9025938.1"/>
    </source>
</evidence>
<accession>A0ABR2SL03</accession>
<protein>
    <submittedName>
        <fullName evidence="1">Uncharacterized protein</fullName>
    </submittedName>
</protein>
<keyword evidence="2" id="KW-1185">Reference proteome</keyword>